<dbReference type="OrthoDB" id="416834at2759"/>
<keyword evidence="10" id="KW-1185">Reference proteome</keyword>
<keyword evidence="5 8" id="KW-0256">Endoplasmic reticulum</keyword>
<dbReference type="GO" id="GO:0005789">
    <property type="term" value="C:endoplasmic reticulum membrane"/>
    <property type="evidence" value="ECO:0007669"/>
    <property type="project" value="UniProtKB-SubCell"/>
</dbReference>
<sequence length="506" mass="59235">IRDCRSEMRLSKEFGLLLLLILWRLISVIVVRTAHVPDEYWQSLEVAHRLAFGYGYLTWEWTTMIRSYMYPFLISILYRILAKLSLDYMLLLTMLPRVFQAILVAYADYRFYQWTKNKWMLISLCLNPFWYYCATRTLINSVETACTIIALSIHPILGKAISILSLKYMWIVGFLCMIRPTAAIMWLPLCYIHIHCLRYIRCDALEKKLLLGRCVLICFTCAIISILVDCYCYGTFVITPWKFFQTNILRNVGNTYGIKHWLWYIYTALPVLLGLHFFPFLACFYSIYKQPFFLAKEGIMLGIICWTLLVYSSLSHKEFRFILPLLPLLICTSFTSLKHLNINTNVRKSIIAMFMCSNIIIGLFISMIHQRGTLTIMANLRNEIIHTNTSLTDTLILTPCHSTPLYSHLHVNISIRFLTCEPNLSNTENYIDEADQFFANATVWLRDNYINNAKVMLPTYVIVFDKVASEISEFLRTYKLIAKEFYTYTSLTEGNYGENILLYKRL</sequence>
<keyword evidence="6 8" id="KW-1133">Transmembrane helix</keyword>
<name>A0A836FTS6_9HYME</name>
<feature type="transmembrane region" description="Helical" evidence="8">
    <location>
        <begin position="349"/>
        <end position="368"/>
    </location>
</feature>
<dbReference type="PANTHER" id="PTHR22760:SF4">
    <property type="entry name" value="GPI MANNOSYLTRANSFERASE 3"/>
    <property type="match status" value="1"/>
</dbReference>
<keyword evidence="7 8" id="KW-0472">Membrane</keyword>
<evidence type="ECO:0000256" key="3">
    <source>
        <dbReference type="ARBA" id="ARBA00022679"/>
    </source>
</evidence>
<comment type="similarity">
    <text evidence="8">Belongs to the glycosyltransferase 22 family.</text>
</comment>
<dbReference type="GO" id="GO:0000026">
    <property type="term" value="F:alpha-1,2-mannosyltransferase activity"/>
    <property type="evidence" value="ECO:0007669"/>
    <property type="project" value="TreeGrafter"/>
</dbReference>
<keyword evidence="2 8" id="KW-0328">Glycosyltransferase</keyword>
<evidence type="ECO:0000256" key="1">
    <source>
        <dbReference type="ARBA" id="ARBA00004477"/>
    </source>
</evidence>
<evidence type="ECO:0000313" key="9">
    <source>
        <dbReference type="EMBL" id="KAG5345619.1"/>
    </source>
</evidence>
<dbReference type="Proteomes" id="UP000670152">
    <property type="component" value="Unassembled WGS sequence"/>
</dbReference>
<evidence type="ECO:0000256" key="7">
    <source>
        <dbReference type="ARBA" id="ARBA00023136"/>
    </source>
</evidence>
<feature type="non-terminal residue" evidence="9">
    <location>
        <position position="1"/>
    </location>
</feature>
<evidence type="ECO:0000313" key="10">
    <source>
        <dbReference type="Proteomes" id="UP000670152"/>
    </source>
</evidence>
<comment type="caution">
    <text evidence="9">The sequence shown here is derived from an EMBL/GenBank/DDBJ whole genome shotgun (WGS) entry which is preliminary data.</text>
</comment>
<evidence type="ECO:0000256" key="4">
    <source>
        <dbReference type="ARBA" id="ARBA00022692"/>
    </source>
</evidence>
<accession>A0A836FTS6</accession>
<feature type="transmembrane region" description="Helical" evidence="8">
    <location>
        <begin position="88"/>
        <end position="107"/>
    </location>
</feature>
<feature type="transmembrane region" description="Helical" evidence="8">
    <location>
        <begin position="170"/>
        <end position="194"/>
    </location>
</feature>
<feature type="transmembrane region" description="Helical" evidence="8">
    <location>
        <begin position="215"/>
        <end position="241"/>
    </location>
</feature>
<keyword evidence="3 9" id="KW-0808">Transferase</keyword>
<keyword evidence="4 8" id="KW-0812">Transmembrane</keyword>
<feature type="transmembrane region" description="Helical" evidence="8">
    <location>
        <begin position="261"/>
        <end position="285"/>
    </location>
</feature>
<feature type="transmembrane region" description="Helical" evidence="8">
    <location>
        <begin position="64"/>
        <end position="81"/>
    </location>
</feature>
<dbReference type="EC" id="2.4.1.-" evidence="8"/>
<dbReference type="AlphaFoldDB" id="A0A836FTS6"/>
<organism evidence="9 10">
    <name type="scientific">Acromyrmex heyeri</name>
    <dbReference type="NCBI Taxonomy" id="230685"/>
    <lineage>
        <taxon>Eukaryota</taxon>
        <taxon>Metazoa</taxon>
        <taxon>Ecdysozoa</taxon>
        <taxon>Arthropoda</taxon>
        <taxon>Hexapoda</taxon>
        <taxon>Insecta</taxon>
        <taxon>Pterygota</taxon>
        <taxon>Neoptera</taxon>
        <taxon>Endopterygota</taxon>
        <taxon>Hymenoptera</taxon>
        <taxon>Apocrita</taxon>
        <taxon>Aculeata</taxon>
        <taxon>Formicoidea</taxon>
        <taxon>Formicidae</taxon>
        <taxon>Myrmicinae</taxon>
        <taxon>Acromyrmex</taxon>
    </lineage>
</organism>
<dbReference type="Pfam" id="PF03901">
    <property type="entry name" value="Glyco_transf_22"/>
    <property type="match status" value="1"/>
</dbReference>
<evidence type="ECO:0000256" key="8">
    <source>
        <dbReference type="RuleBase" id="RU363075"/>
    </source>
</evidence>
<feature type="transmembrane region" description="Helical" evidence="8">
    <location>
        <begin position="319"/>
        <end position="337"/>
    </location>
</feature>
<dbReference type="PANTHER" id="PTHR22760">
    <property type="entry name" value="GLYCOSYLTRANSFERASE"/>
    <property type="match status" value="1"/>
</dbReference>
<feature type="transmembrane region" description="Helical" evidence="8">
    <location>
        <begin position="14"/>
        <end position="34"/>
    </location>
</feature>
<evidence type="ECO:0000256" key="2">
    <source>
        <dbReference type="ARBA" id="ARBA00022676"/>
    </source>
</evidence>
<feature type="transmembrane region" description="Helical" evidence="8">
    <location>
        <begin position="292"/>
        <end position="313"/>
    </location>
</feature>
<evidence type="ECO:0000256" key="5">
    <source>
        <dbReference type="ARBA" id="ARBA00022824"/>
    </source>
</evidence>
<dbReference type="GO" id="GO:0006506">
    <property type="term" value="P:GPI anchor biosynthetic process"/>
    <property type="evidence" value="ECO:0007669"/>
    <property type="project" value="TreeGrafter"/>
</dbReference>
<feature type="non-terminal residue" evidence="9">
    <location>
        <position position="506"/>
    </location>
</feature>
<protein>
    <recommendedName>
        <fullName evidence="8">Mannosyltransferase</fullName>
        <ecNumber evidence="8">2.4.1.-</ecNumber>
    </recommendedName>
</protein>
<gene>
    <name evidence="9" type="primary">Pigb</name>
    <name evidence="9" type="ORF">G6Z77_0009783</name>
</gene>
<proteinExistence type="inferred from homology"/>
<evidence type="ECO:0000256" key="6">
    <source>
        <dbReference type="ARBA" id="ARBA00022989"/>
    </source>
</evidence>
<reference evidence="9 10" key="1">
    <citation type="submission" date="2020-02" db="EMBL/GenBank/DDBJ databases">
        <title>Relaxed selection underlies rapid genomic changes in the transitions from sociality to social parasitism in ants.</title>
        <authorList>
            <person name="Bi X."/>
        </authorList>
    </citation>
    <scope>NUCLEOTIDE SEQUENCE [LARGE SCALE GENOMIC DNA]</scope>
    <source>
        <strain evidence="9">BGI-DK2014b</strain>
        <tissue evidence="9">Whole body</tissue>
    </source>
</reference>
<dbReference type="InterPro" id="IPR005599">
    <property type="entry name" value="GPI_mannosylTrfase"/>
</dbReference>
<dbReference type="EMBL" id="JAANIB010000296">
    <property type="protein sequence ID" value="KAG5345619.1"/>
    <property type="molecule type" value="Genomic_DNA"/>
</dbReference>
<comment type="subcellular location">
    <subcellularLocation>
        <location evidence="1 8">Endoplasmic reticulum membrane</location>
        <topology evidence="1 8">Multi-pass membrane protein</topology>
    </subcellularLocation>
</comment>